<dbReference type="STRING" id="578458.D8Q2C8"/>
<dbReference type="GeneID" id="9592930"/>
<feature type="region of interest" description="Disordered" evidence="1">
    <location>
        <begin position="41"/>
        <end position="73"/>
    </location>
</feature>
<evidence type="ECO:0000259" key="2">
    <source>
        <dbReference type="PROSITE" id="PS50181"/>
    </source>
</evidence>
<dbReference type="AlphaFoldDB" id="D8Q2C8"/>
<dbReference type="InterPro" id="IPR001810">
    <property type="entry name" value="F-box_dom"/>
</dbReference>
<dbReference type="CDD" id="cd09917">
    <property type="entry name" value="F-box_SF"/>
    <property type="match status" value="1"/>
</dbReference>
<dbReference type="HOGENOM" id="CLU_029935_0_0_1"/>
<accession>D8Q2C8</accession>
<organism evidence="4">
    <name type="scientific">Schizophyllum commune (strain H4-8 / FGSC 9210)</name>
    <name type="common">Split gill fungus</name>
    <dbReference type="NCBI Taxonomy" id="578458"/>
    <lineage>
        <taxon>Eukaryota</taxon>
        <taxon>Fungi</taxon>
        <taxon>Dikarya</taxon>
        <taxon>Basidiomycota</taxon>
        <taxon>Agaricomycotina</taxon>
        <taxon>Agaricomycetes</taxon>
        <taxon>Agaricomycetidae</taxon>
        <taxon>Agaricales</taxon>
        <taxon>Schizophyllaceae</taxon>
        <taxon>Schizophyllum</taxon>
    </lineage>
</organism>
<keyword evidence="4" id="KW-1185">Reference proteome</keyword>
<dbReference type="SUPFAM" id="SSF81383">
    <property type="entry name" value="F-box domain"/>
    <property type="match status" value="1"/>
</dbReference>
<feature type="domain" description="F-box" evidence="2">
    <location>
        <begin position="80"/>
        <end position="129"/>
    </location>
</feature>
<evidence type="ECO:0000313" key="3">
    <source>
        <dbReference type="EMBL" id="EFI98091.1"/>
    </source>
</evidence>
<dbReference type="Pfam" id="PF12937">
    <property type="entry name" value="F-box-like"/>
    <property type="match status" value="1"/>
</dbReference>
<dbReference type="PROSITE" id="PS50181">
    <property type="entry name" value="FBOX"/>
    <property type="match status" value="1"/>
</dbReference>
<dbReference type="Proteomes" id="UP000007431">
    <property type="component" value="Unassembled WGS sequence"/>
</dbReference>
<dbReference type="InterPro" id="IPR036047">
    <property type="entry name" value="F-box-like_dom_sf"/>
</dbReference>
<name>D8Q2C8_SCHCM</name>
<dbReference type="KEGG" id="scm:SCHCO_01180108"/>
<dbReference type="RefSeq" id="XP_003032994.1">
    <property type="nucleotide sequence ID" value="XM_003032948.1"/>
</dbReference>
<dbReference type="OrthoDB" id="2322499at2759"/>
<protein>
    <recommendedName>
        <fullName evidence="2">F-box domain-containing protein</fullName>
    </recommendedName>
</protein>
<evidence type="ECO:0000256" key="1">
    <source>
        <dbReference type="SAM" id="MobiDB-lite"/>
    </source>
</evidence>
<reference evidence="3 4" key="1">
    <citation type="journal article" date="2010" name="Nat. Biotechnol.">
        <title>Genome sequence of the model mushroom Schizophyllum commune.</title>
        <authorList>
            <person name="Ohm R.A."/>
            <person name="de Jong J.F."/>
            <person name="Lugones L.G."/>
            <person name="Aerts A."/>
            <person name="Kothe E."/>
            <person name="Stajich J.E."/>
            <person name="de Vries R.P."/>
            <person name="Record E."/>
            <person name="Levasseur A."/>
            <person name="Baker S.E."/>
            <person name="Bartholomew K.A."/>
            <person name="Coutinho P.M."/>
            <person name="Erdmann S."/>
            <person name="Fowler T.J."/>
            <person name="Gathman A.C."/>
            <person name="Lombard V."/>
            <person name="Henrissat B."/>
            <person name="Knabe N."/>
            <person name="Kuees U."/>
            <person name="Lilly W.W."/>
            <person name="Lindquist E."/>
            <person name="Lucas S."/>
            <person name="Magnuson J.K."/>
            <person name="Piumi F."/>
            <person name="Raudaskoski M."/>
            <person name="Salamov A."/>
            <person name="Schmutz J."/>
            <person name="Schwarze F.W.M.R."/>
            <person name="vanKuyk P.A."/>
            <person name="Horton J.S."/>
            <person name="Grigoriev I.V."/>
            <person name="Woesten H.A.B."/>
        </authorList>
    </citation>
    <scope>NUCLEOTIDE SEQUENCE [LARGE SCALE GENOMIC DNA]</scope>
    <source>
        <strain evidence="4">H4-8 / FGSC 9210</strain>
    </source>
</reference>
<gene>
    <name evidence="3" type="ORF">SCHCODRAFT_234530</name>
</gene>
<proteinExistence type="predicted"/>
<dbReference type="Gene3D" id="1.20.1280.50">
    <property type="match status" value="1"/>
</dbReference>
<dbReference type="eggNOG" id="ENOG502SAM6">
    <property type="taxonomic scope" value="Eukaryota"/>
</dbReference>
<evidence type="ECO:0000313" key="4">
    <source>
        <dbReference type="Proteomes" id="UP000007431"/>
    </source>
</evidence>
<dbReference type="VEuPathDB" id="FungiDB:SCHCODRAFT_01180108"/>
<dbReference type="OMA" id="QWETRTR"/>
<sequence>MTQVTSVTETTRQFCQSPLALVSFTTNDMVRRALEDIYRNEDTRGDPDYAESSTTRKVKRAKTSRAVSKATTTTRGRRKLSALLELPLDVVYEIFSHLHPAHLLNVSRTNKALRAMLMCRNARSVWKASFENASDIPPVPDDLNEPQYARLLFDKSCMECLAPNVSTVAWGARWRCCKKCFEYDFWPEDKIYGLVELEPYDRDLKDVVPGSLLKDKSGEMDMFYKIKHVLAFLHEAKSYWGDPERAKVWVEEKVAESRKQEEHGFLLQEWDNMRQEARARELDEIRHNRQEAIFERLKALGWGEEVEKSRFRLVENSNVSKAQPLTDYGWSKIKDNVLSYIASLREERLMNEKSRRYKAFSDAYDAFLLAQPPGSVFPPVGSLVDLDHVRRAIYDTPVEDDLPDEAIRHLVDAIPISWFDTWRANAEKQLRDKMVEKMGDKAPTNLALASVVFTHTPAWATDASQVRLVRYPEVLTDPAITDEFDREASETRKRTGYMPWSAAGLDFSEAIHGRAKFFIELAGLDPDTATHEDMALADPWFSYHTPDGAVSYLSGWPHVLRDGMQCAHFSGISEDIAATFRFAVNSLLWMPRFNEHLARCTRCGTSFRKSSALYAHLLDE</sequence>
<dbReference type="InParanoid" id="D8Q2C8"/>
<dbReference type="EMBL" id="GL377305">
    <property type="protein sequence ID" value="EFI98091.1"/>
    <property type="molecule type" value="Genomic_DNA"/>
</dbReference>